<feature type="binding site" evidence="6">
    <location>
        <position position="264"/>
    </location>
    <ligand>
        <name>Mn(2+)</name>
        <dbReference type="ChEBI" id="CHEBI:29035"/>
    </ligand>
</feature>
<name>A0A4R7YX47_9FIRM</name>
<dbReference type="Proteomes" id="UP000294697">
    <property type="component" value="Unassembled WGS sequence"/>
</dbReference>
<keyword evidence="3 6" id="KW-0464">Manganese</keyword>
<comment type="caution">
    <text evidence="8">The sequence shown here is derived from an EMBL/GenBank/DDBJ whole genome shotgun (WGS) entry which is preliminary data.</text>
</comment>
<comment type="function">
    <text evidence="6">Catalyzes the interconversion of L-rhamnose and L-rhamnulose.</text>
</comment>
<feature type="binding site" evidence="6">
    <location>
        <position position="298"/>
    </location>
    <ligand>
        <name>Mn(2+)</name>
        <dbReference type="ChEBI" id="CHEBI:29035"/>
    </ligand>
</feature>
<dbReference type="InterPro" id="IPR009308">
    <property type="entry name" value="Rhamnose_isomerase"/>
</dbReference>
<evidence type="ECO:0000313" key="8">
    <source>
        <dbReference type="EMBL" id="TDW00655.1"/>
    </source>
</evidence>
<dbReference type="PANTHER" id="PTHR30268">
    <property type="entry name" value="L-RHAMNOSE ISOMERASE"/>
    <property type="match status" value="1"/>
</dbReference>
<dbReference type="AlphaFoldDB" id="A0A4R7YX47"/>
<dbReference type="GO" id="GO:0005737">
    <property type="term" value="C:cytoplasm"/>
    <property type="evidence" value="ECO:0007669"/>
    <property type="project" value="UniProtKB-SubCell"/>
</dbReference>
<keyword evidence="1 6" id="KW-0963">Cytoplasm</keyword>
<keyword evidence="4 6" id="KW-0413">Isomerase</keyword>
<proteinExistence type="inferred from homology"/>
<evidence type="ECO:0000256" key="2">
    <source>
        <dbReference type="ARBA" id="ARBA00022723"/>
    </source>
</evidence>
<accession>A0A4R7YX47</accession>
<comment type="similarity">
    <text evidence="6">Belongs to the rhamnose isomerase family.</text>
</comment>
<dbReference type="NCBIfam" id="NF002203">
    <property type="entry name" value="PRK01076.1"/>
    <property type="match status" value="1"/>
</dbReference>
<comment type="cofactor">
    <cofactor evidence="6">
        <name>Mn(2+)</name>
        <dbReference type="ChEBI" id="CHEBI:29035"/>
    </cofactor>
    <text evidence="6">Binds 1 Mn(2+) ion per subunit.</text>
</comment>
<dbReference type="HAMAP" id="MF_00541">
    <property type="entry name" value="RhaA"/>
    <property type="match status" value="1"/>
</dbReference>
<dbReference type="Gene3D" id="3.20.20.150">
    <property type="entry name" value="Divalent-metal-dependent TIM barrel enzymes"/>
    <property type="match status" value="1"/>
</dbReference>
<evidence type="ECO:0000256" key="1">
    <source>
        <dbReference type="ARBA" id="ARBA00022490"/>
    </source>
</evidence>
<evidence type="ECO:0000256" key="5">
    <source>
        <dbReference type="ARBA" id="ARBA00023308"/>
    </source>
</evidence>
<reference evidence="8 9" key="1">
    <citation type="submission" date="2019-03" db="EMBL/GenBank/DDBJ databases">
        <title>Subsurface microbial communities from deep shales in Ohio and West Virginia, USA.</title>
        <authorList>
            <person name="Wrighton K."/>
        </authorList>
    </citation>
    <scope>NUCLEOTIDE SEQUENCE [LARGE SCALE GENOMIC DNA]</scope>
    <source>
        <strain evidence="8 9">MSL9.2</strain>
    </source>
</reference>
<evidence type="ECO:0000256" key="4">
    <source>
        <dbReference type="ARBA" id="ARBA00023235"/>
    </source>
</evidence>
<dbReference type="GO" id="GO:0008740">
    <property type="term" value="F:L-rhamnose isomerase activity"/>
    <property type="evidence" value="ECO:0007669"/>
    <property type="project" value="UniProtKB-UniRule"/>
</dbReference>
<evidence type="ECO:0000256" key="6">
    <source>
        <dbReference type="HAMAP-Rule" id="MF_00541"/>
    </source>
</evidence>
<evidence type="ECO:0000256" key="7">
    <source>
        <dbReference type="NCBIfam" id="TIGR01748"/>
    </source>
</evidence>
<dbReference type="InterPro" id="IPR050337">
    <property type="entry name" value="L-rhamnose_isomerase"/>
</dbReference>
<dbReference type="GO" id="GO:0030145">
    <property type="term" value="F:manganese ion binding"/>
    <property type="evidence" value="ECO:0007669"/>
    <property type="project" value="UniProtKB-UniRule"/>
</dbReference>
<dbReference type="EC" id="5.3.1.14" evidence="6 7"/>
<gene>
    <name evidence="6" type="primary">rhaA</name>
    <name evidence="8" type="ORF">C8C77_12622</name>
</gene>
<dbReference type="EMBL" id="SODA01000026">
    <property type="protein sequence ID" value="TDW00655.1"/>
    <property type="molecule type" value="Genomic_DNA"/>
</dbReference>
<keyword evidence="5 6" id="KW-0684">Rhamnose metabolism</keyword>
<dbReference type="NCBIfam" id="TIGR01748">
    <property type="entry name" value="rhaA"/>
    <property type="match status" value="1"/>
</dbReference>
<keyword evidence="2 6" id="KW-0479">Metal-binding</keyword>
<organism evidence="8 9">
    <name type="scientific">Halanaerobium saccharolyticum</name>
    <dbReference type="NCBI Taxonomy" id="43595"/>
    <lineage>
        <taxon>Bacteria</taxon>
        <taxon>Bacillati</taxon>
        <taxon>Bacillota</taxon>
        <taxon>Clostridia</taxon>
        <taxon>Halanaerobiales</taxon>
        <taxon>Halanaerobiaceae</taxon>
        <taxon>Halanaerobium</taxon>
    </lineage>
</organism>
<dbReference type="SUPFAM" id="SSF51658">
    <property type="entry name" value="Xylose isomerase-like"/>
    <property type="match status" value="1"/>
</dbReference>
<comment type="catalytic activity">
    <reaction evidence="6">
        <text>L-rhamnopyranose = L-rhamnulose</text>
        <dbReference type="Rhea" id="RHEA:23160"/>
        <dbReference type="ChEBI" id="CHEBI:17897"/>
        <dbReference type="ChEBI" id="CHEBI:62346"/>
        <dbReference type="EC" id="5.3.1.14"/>
    </reaction>
</comment>
<dbReference type="GO" id="GO:0019324">
    <property type="term" value="P:L-lyxose metabolic process"/>
    <property type="evidence" value="ECO:0007669"/>
    <property type="project" value="TreeGrafter"/>
</dbReference>
<dbReference type="UniPathway" id="UPA00541">
    <property type="reaction ID" value="UER00601"/>
</dbReference>
<dbReference type="RefSeq" id="WP_111573006.1">
    <property type="nucleotide sequence ID" value="NZ_QLME01000023.1"/>
</dbReference>
<comment type="subcellular location">
    <subcellularLocation>
        <location evidence="6">Cytoplasm</location>
    </subcellularLocation>
</comment>
<comment type="pathway">
    <text evidence="6">Carbohydrate degradation; L-rhamnose degradation; glycerone phosphate from L-rhamnose: step 1/3.</text>
</comment>
<dbReference type="OrthoDB" id="9766697at2"/>
<dbReference type="InterPro" id="IPR036237">
    <property type="entry name" value="Xyl_isomerase-like_sf"/>
</dbReference>
<dbReference type="PANTHER" id="PTHR30268:SF0">
    <property type="entry name" value="L-RHAMNOSE ISOMERASE"/>
    <property type="match status" value="1"/>
</dbReference>
<evidence type="ECO:0000256" key="3">
    <source>
        <dbReference type="ARBA" id="ARBA00023211"/>
    </source>
</evidence>
<dbReference type="GO" id="GO:0019301">
    <property type="term" value="P:rhamnose catabolic process"/>
    <property type="evidence" value="ECO:0007669"/>
    <property type="project" value="UniProtKB-UniRule"/>
</dbReference>
<sequence length="421" mass="48549">MVKESSVEKAYQLAQERYSELGVDTDQIIEKMNELAISMPCWQGDDINGFEKSEHALSGGIDVTGNYPGKARNISELRNDMEKALSLIPGQHRVNLHAIYLDTDQAVDRDEIKPEHFAGWVDWAKENGLGLDFNPTCFSHPKSDDGFTLSHPDQEIRDFWIEHCQASRKIGEYFGKELDDTAVTNIWIPDGYKDMPVDRLAPRKRLKDSLDKIFKQDIDSQYNLDAVESKLFGIGSESYVTGSYDFYLSYALQNEKLLCLDTGHFHPTENVYDKISTSLLYLDEILLHITRSVRWDSDHVVAFDDKLNKVVEEIIRNDFLDRVHVGLDFFDASINRTAAWVIGMRNTQKAFLRSMLEPTAQLKEFENEGDFTSRLALMEEYKTYPFNAVWDYYCLKNEVPVGSDWLAEIKEYEKDVLLKRD</sequence>
<feature type="binding site" evidence="6">
    <location>
        <position position="296"/>
    </location>
    <ligand>
        <name>Mn(2+)</name>
        <dbReference type="ChEBI" id="CHEBI:29035"/>
    </ligand>
</feature>
<evidence type="ECO:0000313" key="9">
    <source>
        <dbReference type="Proteomes" id="UP000294697"/>
    </source>
</evidence>
<protein>
    <recommendedName>
        <fullName evidence="6 7">L-rhamnose isomerase</fullName>
        <ecNumber evidence="6 7">5.3.1.14</ecNumber>
    </recommendedName>
</protein>
<dbReference type="Pfam" id="PF06134">
    <property type="entry name" value="RhaA"/>
    <property type="match status" value="1"/>
</dbReference>